<sequence>MYKNECIIMFVNDYRSRLRNAWARTGTPYSPSVTIAIPLSCLVMLARLGYCQSRQTIFFKLPVRSLRFSLILHKTSEGIISADNRSIFETLYILHSK</sequence>
<name>F0W6K3_9STRA</name>
<dbReference type="AlphaFoldDB" id="F0W6K3"/>
<dbReference type="EMBL" id="FR824567">
    <property type="protein sequence ID" value="CCA27449.1"/>
    <property type="molecule type" value="Genomic_DNA"/>
</dbReference>
<gene>
    <name evidence="1" type="primary">AlNc14C25G2493</name>
    <name evidence="2" type="synonym">AlNc14C536G12089</name>
    <name evidence="1" type="ORF">ALNC14_028910</name>
    <name evidence="2" type="ORF">ALNC14_135930</name>
</gene>
<organism evidence="1">
    <name type="scientific">Albugo laibachii Nc14</name>
    <dbReference type="NCBI Taxonomy" id="890382"/>
    <lineage>
        <taxon>Eukaryota</taxon>
        <taxon>Sar</taxon>
        <taxon>Stramenopiles</taxon>
        <taxon>Oomycota</taxon>
        <taxon>Peronosporomycetes</taxon>
        <taxon>Albuginales</taxon>
        <taxon>Albuginaceae</taxon>
        <taxon>Albugo</taxon>
    </lineage>
</organism>
<proteinExistence type="predicted"/>
<reference evidence="1" key="2">
    <citation type="submission" date="2011-02" db="EMBL/GenBank/DDBJ databases">
        <authorList>
            <person name="MacLean D."/>
        </authorList>
    </citation>
    <scope>NUCLEOTIDE SEQUENCE</scope>
</reference>
<evidence type="ECO:0000313" key="2">
    <source>
        <dbReference type="EMBL" id="CCA27449.1"/>
    </source>
</evidence>
<protein>
    <submittedName>
        <fullName evidence="1">AlNc14C25G2493 protein</fullName>
    </submittedName>
    <submittedName>
        <fullName evidence="2">AlNc14C536G12089 protein</fullName>
    </submittedName>
</protein>
<dbReference type="EMBL" id="FR824070">
    <property type="protein sequence ID" value="CCA16748.1"/>
    <property type="molecule type" value="Genomic_DNA"/>
</dbReference>
<accession>F0W6K3</accession>
<dbReference type="HOGENOM" id="CLU_2351012_0_0_1"/>
<reference evidence="1" key="1">
    <citation type="journal article" date="2011" name="PLoS Biol.">
        <title>Gene gain and loss during evolution of obligate parasitism in the white rust pathogen of Arabidopsis thaliana.</title>
        <authorList>
            <person name="Kemen E."/>
            <person name="Gardiner A."/>
            <person name="Schultz-Larsen T."/>
            <person name="Kemen A.C."/>
            <person name="Balmuth A.L."/>
            <person name="Robert-Seilaniantz A."/>
            <person name="Bailey K."/>
            <person name="Holub E."/>
            <person name="Studholme D.J."/>
            <person name="Maclean D."/>
            <person name="Jones J.D."/>
        </authorList>
    </citation>
    <scope>NUCLEOTIDE SEQUENCE</scope>
</reference>
<evidence type="ECO:0000313" key="1">
    <source>
        <dbReference type="EMBL" id="CCA16748.1"/>
    </source>
</evidence>